<evidence type="ECO:0000256" key="1">
    <source>
        <dbReference type="ARBA" id="ARBA00007401"/>
    </source>
</evidence>
<sequence>MWWCSVVDEAASLDVILVNRYYSWYGDTGHLEVIKQQTITEFTAWHALHNKPVMISEYGAGSVTGQHVDPAFTWSEEYQVELMVQNFDAFDELRKKGYFFGEHIWNFADFATPQGSKRPGGNKKGVFTRNRQPKMAAHVLRWRYHSLAGTAQHLVNSTALWCHQDFRPGACVKGLFTRARQPKMAAHIMRYRYWSLAHQLDNVTLPEGDWRFRIHMVHL</sequence>
<dbReference type="GO" id="GO:0005615">
    <property type="term" value="C:extracellular space"/>
    <property type="evidence" value="ECO:0007669"/>
    <property type="project" value="TreeGrafter"/>
</dbReference>
<dbReference type="PANTHER" id="PTHR10066">
    <property type="entry name" value="BETA-GLUCURONIDASE"/>
    <property type="match status" value="1"/>
</dbReference>
<dbReference type="GO" id="GO:0019391">
    <property type="term" value="P:glucuronoside catabolic process"/>
    <property type="evidence" value="ECO:0007669"/>
    <property type="project" value="TreeGrafter"/>
</dbReference>
<evidence type="ECO:0000313" key="4">
    <source>
        <dbReference type="Proteomes" id="UP000770661"/>
    </source>
</evidence>
<evidence type="ECO:0000313" key="3">
    <source>
        <dbReference type="EMBL" id="KAG0716583.1"/>
    </source>
</evidence>
<dbReference type="InterPro" id="IPR017853">
    <property type="entry name" value="GH"/>
</dbReference>
<dbReference type="AlphaFoldDB" id="A0A8J5C3X6"/>
<feature type="domain" description="Glycoside hydrolase family 2 catalytic" evidence="2">
    <location>
        <begin position="8"/>
        <end position="147"/>
    </location>
</feature>
<dbReference type="Proteomes" id="UP000770661">
    <property type="component" value="Unassembled WGS sequence"/>
</dbReference>
<dbReference type="SUPFAM" id="SSF51445">
    <property type="entry name" value="(Trans)glycosidases"/>
    <property type="match status" value="1"/>
</dbReference>
<dbReference type="GO" id="GO:0005975">
    <property type="term" value="P:carbohydrate metabolic process"/>
    <property type="evidence" value="ECO:0007669"/>
    <property type="project" value="InterPro"/>
</dbReference>
<comment type="caution">
    <text evidence="3">The sequence shown here is derived from an EMBL/GenBank/DDBJ whole genome shotgun (WGS) entry which is preliminary data.</text>
</comment>
<dbReference type="OrthoDB" id="408532at2759"/>
<dbReference type="PANTHER" id="PTHR10066:SF67">
    <property type="entry name" value="BETA-GLUCURONIDASE"/>
    <property type="match status" value="1"/>
</dbReference>
<dbReference type="Gene3D" id="3.20.20.80">
    <property type="entry name" value="Glycosidases"/>
    <property type="match status" value="1"/>
</dbReference>
<gene>
    <name evidence="3" type="primary">Gusb_1</name>
    <name evidence="3" type="ORF">GWK47_000008</name>
</gene>
<name>A0A8J5C3X6_CHIOP</name>
<dbReference type="EMBL" id="JACEEZ010018738">
    <property type="protein sequence ID" value="KAG0716583.1"/>
    <property type="molecule type" value="Genomic_DNA"/>
</dbReference>
<keyword evidence="4" id="KW-1185">Reference proteome</keyword>
<dbReference type="InterPro" id="IPR006103">
    <property type="entry name" value="Glyco_hydro_2_cat"/>
</dbReference>
<accession>A0A8J5C3X6</accession>
<organism evidence="3 4">
    <name type="scientific">Chionoecetes opilio</name>
    <name type="common">Atlantic snow crab</name>
    <name type="synonym">Cancer opilio</name>
    <dbReference type="NCBI Taxonomy" id="41210"/>
    <lineage>
        <taxon>Eukaryota</taxon>
        <taxon>Metazoa</taxon>
        <taxon>Ecdysozoa</taxon>
        <taxon>Arthropoda</taxon>
        <taxon>Crustacea</taxon>
        <taxon>Multicrustacea</taxon>
        <taxon>Malacostraca</taxon>
        <taxon>Eumalacostraca</taxon>
        <taxon>Eucarida</taxon>
        <taxon>Decapoda</taxon>
        <taxon>Pleocyemata</taxon>
        <taxon>Brachyura</taxon>
        <taxon>Eubrachyura</taxon>
        <taxon>Majoidea</taxon>
        <taxon>Majidae</taxon>
        <taxon>Chionoecetes</taxon>
    </lineage>
</organism>
<evidence type="ECO:0000259" key="2">
    <source>
        <dbReference type="Pfam" id="PF02836"/>
    </source>
</evidence>
<comment type="similarity">
    <text evidence="1">Belongs to the glycosyl hydrolase 2 family.</text>
</comment>
<dbReference type="GO" id="GO:0030246">
    <property type="term" value="F:carbohydrate binding"/>
    <property type="evidence" value="ECO:0007669"/>
    <property type="project" value="TreeGrafter"/>
</dbReference>
<reference evidence="3" key="1">
    <citation type="submission" date="2020-07" db="EMBL/GenBank/DDBJ databases">
        <title>The High-quality genome of the commercially important snow crab, Chionoecetes opilio.</title>
        <authorList>
            <person name="Jeong J.-H."/>
            <person name="Ryu S."/>
        </authorList>
    </citation>
    <scope>NUCLEOTIDE SEQUENCE</scope>
    <source>
        <strain evidence="3">MADBK_172401_WGS</strain>
        <tissue evidence="3">Digestive gland</tissue>
    </source>
</reference>
<protein>
    <submittedName>
        <fullName evidence="3">Beta-glucuronidase</fullName>
    </submittedName>
</protein>
<dbReference type="GO" id="GO:0004566">
    <property type="term" value="F:beta-glucuronidase activity"/>
    <property type="evidence" value="ECO:0007669"/>
    <property type="project" value="TreeGrafter"/>
</dbReference>
<dbReference type="Pfam" id="PF02836">
    <property type="entry name" value="Glyco_hydro_2_C"/>
    <property type="match status" value="1"/>
</dbReference>
<proteinExistence type="inferred from homology"/>